<dbReference type="HOGENOM" id="CLU_010194_9_0_5"/>
<name>Q98IY0_RHILO</name>
<protein>
    <submittedName>
        <fullName evidence="5">Probable short chain oxidoreductase</fullName>
    </submittedName>
</protein>
<evidence type="ECO:0000256" key="2">
    <source>
        <dbReference type="ARBA" id="ARBA00022857"/>
    </source>
</evidence>
<dbReference type="PRINTS" id="PR00080">
    <property type="entry name" value="SDRFAMILY"/>
</dbReference>
<dbReference type="PANTHER" id="PTHR43490">
    <property type="entry name" value="(+)-NEOMENTHOL DEHYDROGENASE"/>
    <property type="match status" value="1"/>
</dbReference>
<dbReference type="EMBL" id="BA000012">
    <property type="protein sequence ID" value="BAB49386.1"/>
    <property type="molecule type" value="Genomic_DNA"/>
</dbReference>
<dbReference type="InterPro" id="IPR002347">
    <property type="entry name" value="SDR_fam"/>
</dbReference>
<evidence type="ECO:0000256" key="4">
    <source>
        <dbReference type="RuleBase" id="RU000363"/>
    </source>
</evidence>
<dbReference type="RefSeq" id="WP_010910738.1">
    <property type="nucleotide sequence ID" value="NC_002678.2"/>
</dbReference>
<dbReference type="Pfam" id="PF00106">
    <property type="entry name" value="adh_short"/>
    <property type="match status" value="1"/>
</dbReference>
<evidence type="ECO:0000256" key="3">
    <source>
        <dbReference type="ARBA" id="ARBA00023002"/>
    </source>
</evidence>
<accession>Q98IY0</accession>
<dbReference type="KEGG" id="mlo:mll2196"/>
<dbReference type="eggNOG" id="COG1028">
    <property type="taxonomic scope" value="Bacteria"/>
</dbReference>
<dbReference type="InterPro" id="IPR045313">
    <property type="entry name" value="CBR1-like"/>
</dbReference>
<evidence type="ECO:0000256" key="1">
    <source>
        <dbReference type="ARBA" id="ARBA00006484"/>
    </source>
</evidence>
<organism evidence="5 6">
    <name type="scientific">Mesorhizobium japonicum (strain LMG 29417 / CECT 9101 / MAFF 303099)</name>
    <name type="common">Mesorhizobium loti (strain MAFF 303099)</name>
    <dbReference type="NCBI Taxonomy" id="266835"/>
    <lineage>
        <taxon>Bacteria</taxon>
        <taxon>Pseudomonadati</taxon>
        <taxon>Pseudomonadota</taxon>
        <taxon>Alphaproteobacteria</taxon>
        <taxon>Hyphomicrobiales</taxon>
        <taxon>Phyllobacteriaceae</taxon>
        <taxon>Mesorhizobium</taxon>
    </lineage>
</organism>
<dbReference type="Proteomes" id="UP000000552">
    <property type="component" value="Chromosome"/>
</dbReference>
<dbReference type="PANTHER" id="PTHR43490:SF99">
    <property type="entry name" value="SHORT-CHAIN DEHYDROGENASE_REDUCTASE"/>
    <property type="match status" value="1"/>
</dbReference>
<evidence type="ECO:0000313" key="6">
    <source>
        <dbReference type="Proteomes" id="UP000000552"/>
    </source>
</evidence>
<evidence type="ECO:0000313" key="5">
    <source>
        <dbReference type="EMBL" id="BAB49386.1"/>
    </source>
</evidence>
<gene>
    <name evidence="5" type="ordered locus">mll2196</name>
</gene>
<dbReference type="SUPFAM" id="SSF51735">
    <property type="entry name" value="NAD(P)-binding Rossmann-fold domains"/>
    <property type="match status" value="1"/>
</dbReference>
<dbReference type="CDD" id="cd05324">
    <property type="entry name" value="carb_red_PTCR-like_SDR_c"/>
    <property type="match status" value="1"/>
</dbReference>
<dbReference type="PRINTS" id="PR00081">
    <property type="entry name" value="GDHRDH"/>
</dbReference>
<proteinExistence type="inferred from homology"/>
<dbReference type="InterPro" id="IPR036291">
    <property type="entry name" value="NAD(P)-bd_dom_sf"/>
</dbReference>
<dbReference type="AlphaFoldDB" id="Q98IY0"/>
<dbReference type="GO" id="GO:0016616">
    <property type="term" value="F:oxidoreductase activity, acting on the CH-OH group of donors, NAD or NADP as acceptor"/>
    <property type="evidence" value="ECO:0007669"/>
    <property type="project" value="InterPro"/>
</dbReference>
<comment type="similarity">
    <text evidence="1 4">Belongs to the short-chain dehydrogenases/reductases (SDR) family.</text>
</comment>
<keyword evidence="2" id="KW-0521">NADP</keyword>
<keyword evidence="3" id="KW-0560">Oxidoreductase</keyword>
<reference evidence="5 6" key="1">
    <citation type="journal article" date="2000" name="DNA Res.">
        <title>Complete genome structure of the nitrogen-fixing symbiotic bacterium Mesorhizobium loti.</title>
        <authorList>
            <person name="Kaneko T."/>
            <person name="Nakamura Y."/>
            <person name="Sato S."/>
            <person name="Asamizu E."/>
            <person name="Kato T."/>
            <person name="Sasamoto S."/>
            <person name="Watanabe A."/>
            <person name="Idesawa K."/>
            <person name="Ishikawa A."/>
            <person name="Kawashima K."/>
            <person name="Kimura T."/>
            <person name="Kishida Y."/>
            <person name="Kiyokawa C."/>
            <person name="Kohara M."/>
            <person name="Matsumoto M."/>
            <person name="Matsuno A."/>
            <person name="Mochizuki Y."/>
            <person name="Nakayama S."/>
            <person name="Nakazaki N."/>
            <person name="Shimpo S."/>
            <person name="Sugimoto M."/>
            <person name="Takeuchi C."/>
            <person name="Yamada M."/>
            <person name="Tabata S."/>
        </authorList>
    </citation>
    <scope>NUCLEOTIDE SEQUENCE [LARGE SCALE GENOMIC DNA]</scope>
    <source>
        <strain evidence="6">LMG 29417 / CECT 9101 / MAFF 303099</strain>
    </source>
</reference>
<sequence>MDMTDKTALVTGANKSIGYETARRLGEAGYRIWLGSRDRERGEAAAAELRQKGLDVRMLEIDVASDASVEAAALRVFEEDGRLDALVNNAGILGSMLAPSEEPIAIIKDVYEVNVFGPIRTTQAFLPLLKAAPCANVVMVSSGLGSLGGLTDPASEFYAINILGYNSSKTALNAATVAFSKEFAAAGIKVNSADPGYTATDFNGHSGYRTVGQAAEIIVRLATLDKNGPTGGYFYDEGPLPW</sequence>
<dbReference type="Gene3D" id="3.40.50.720">
    <property type="entry name" value="NAD(P)-binding Rossmann-like Domain"/>
    <property type="match status" value="1"/>
</dbReference>